<dbReference type="InterPro" id="IPR035093">
    <property type="entry name" value="RelE/ParE_toxin_dom_sf"/>
</dbReference>
<dbReference type="SUPFAM" id="SSF143011">
    <property type="entry name" value="RelE-like"/>
    <property type="match status" value="1"/>
</dbReference>
<dbReference type="AlphaFoldDB" id="A0A0G0KBX6"/>
<comment type="caution">
    <text evidence="3">The sequence shown here is derived from an EMBL/GenBank/DDBJ whole genome shotgun (WGS) entry which is preliminary data.</text>
</comment>
<keyword evidence="1" id="KW-1277">Toxin-antitoxin system</keyword>
<sequence>MIEQSNYFPFFSEKLKRVLKKLEKKDRQALRQIEEQINKILNNPETGKPLRYDMKQLRRVHIGSFVLVYKILGNEIRFLDFDHHDKVYKVKS</sequence>
<gene>
    <name evidence="3" type="ORF">US65_C0033G0003</name>
</gene>
<dbReference type="Proteomes" id="UP000034430">
    <property type="component" value="Unassembled WGS sequence"/>
</dbReference>
<reference evidence="3 4" key="1">
    <citation type="journal article" date="2015" name="Nature">
        <title>rRNA introns, odd ribosomes, and small enigmatic genomes across a large radiation of phyla.</title>
        <authorList>
            <person name="Brown C.T."/>
            <person name="Hug L.A."/>
            <person name="Thomas B.C."/>
            <person name="Sharon I."/>
            <person name="Castelle C.J."/>
            <person name="Singh A."/>
            <person name="Wilkins M.J."/>
            <person name="Williams K.H."/>
            <person name="Banfield J.F."/>
        </authorList>
    </citation>
    <scope>NUCLEOTIDE SEQUENCE [LARGE SCALE GENOMIC DNA]</scope>
</reference>
<accession>A0A0G0KBX6</accession>
<dbReference type="Pfam" id="PF05016">
    <property type="entry name" value="ParE_toxin"/>
    <property type="match status" value="1"/>
</dbReference>
<proteinExistence type="predicted"/>
<protein>
    <submittedName>
        <fullName evidence="3">Addiction module toxin, RelE/StbE family</fullName>
    </submittedName>
</protein>
<name>A0A0G0KBX6_9BACT</name>
<dbReference type="InterPro" id="IPR007712">
    <property type="entry name" value="RelE/ParE_toxin"/>
</dbReference>
<evidence type="ECO:0000256" key="1">
    <source>
        <dbReference type="ARBA" id="ARBA00022649"/>
    </source>
</evidence>
<keyword evidence="2" id="KW-0175">Coiled coil</keyword>
<dbReference type="NCBIfam" id="TIGR02385">
    <property type="entry name" value="RelE_StbE"/>
    <property type="match status" value="1"/>
</dbReference>
<feature type="coiled-coil region" evidence="2">
    <location>
        <begin position="12"/>
        <end position="43"/>
    </location>
</feature>
<evidence type="ECO:0000256" key="2">
    <source>
        <dbReference type="SAM" id="Coils"/>
    </source>
</evidence>
<dbReference type="EMBL" id="LBTU01000033">
    <property type="protein sequence ID" value="KKQ46599.1"/>
    <property type="molecule type" value="Genomic_DNA"/>
</dbReference>
<organism evidence="3 4">
    <name type="scientific">Candidatus Yanofskybacteria bacterium GW2011_GWC2_37_9</name>
    <dbReference type="NCBI Taxonomy" id="1619028"/>
    <lineage>
        <taxon>Bacteria</taxon>
        <taxon>Candidatus Yanofskyibacteriota</taxon>
    </lineage>
</organism>
<dbReference type="Gene3D" id="3.30.2310.20">
    <property type="entry name" value="RelE-like"/>
    <property type="match status" value="1"/>
</dbReference>
<evidence type="ECO:0000313" key="4">
    <source>
        <dbReference type="Proteomes" id="UP000034430"/>
    </source>
</evidence>
<evidence type="ECO:0000313" key="3">
    <source>
        <dbReference type="EMBL" id="KKQ46599.1"/>
    </source>
</evidence>